<keyword evidence="2 8" id="KW-0645">Protease</keyword>
<evidence type="ECO:0000313" key="9">
    <source>
        <dbReference type="EMBL" id="TFW18037.1"/>
    </source>
</evidence>
<dbReference type="GO" id="GO:0016829">
    <property type="term" value="F:lyase activity"/>
    <property type="evidence" value="ECO:0007669"/>
    <property type="project" value="UniProtKB-KW"/>
</dbReference>
<dbReference type="Pfam" id="PF02586">
    <property type="entry name" value="SRAP"/>
    <property type="match status" value="1"/>
</dbReference>
<dbReference type="OrthoDB" id="6192129at2"/>
<keyword evidence="6" id="KW-0238">DNA-binding</keyword>
<evidence type="ECO:0000256" key="2">
    <source>
        <dbReference type="ARBA" id="ARBA00022670"/>
    </source>
</evidence>
<dbReference type="InterPro" id="IPR003738">
    <property type="entry name" value="SRAP"/>
</dbReference>
<evidence type="ECO:0000256" key="5">
    <source>
        <dbReference type="ARBA" id="ARBA00023124"/>
    </source>
</evidence>
<proteinExistence type="inferred from homology"/>
<dbReference type="AlphaFoldDB" id="A0A4Y9SDZ2"/>
<dbReference type="GO" id="GO:0106300">
    <property type="term" value="P:protein-DNA covalent cross-linking repair"/>
    <property type="evidence" value="ECO:0007669"/>
    <property type="project" value="InterPro"/>
</dbReference>
<dbReference type="GO" id="GO:0003697">
    <property type="term" value="F:single-stranded DNA binding"/>
    <property type="evidence" value="ECO:0007669"/>
    <property type="project" value="InterPro"/>
</dbReference>
<sequence>MCGRLDQNGISRLLDNFDWVDELLNRSQAASQWNVKPGTYRPVLHIEDGRLVADDLFWGYRSLWAAEQTPVPPKKKISMTPNARREKLLGPYWKPLLRRGRGVVCAAGWYEWTGPKELRQPWHIHRKDREPLFLLAVANFGPYKVRPEEAGFALVTADSLGGMVDVHDRRPVAVSAEDARRWLDPSITVEEAENIARTAMLDVELFEWYQVSRSLNVGGEGPEMAVPLTASQPIQLDI</sequence>
<dbReference type="InterPro" id="IPR036590">
    <property type="entry name" value="SRAP-like"/>
</dbReference>
<evidence type="ECO:0000256" key="4">
    <source>
        <dbReference type="ARBA" id="ARBA00022801"/>
    </source>
</evidence>
<dbReference type="GO" id="GO:0006508">
    <property type="term" value="P:proteolysis"/>
    <property type="evidence" value="ECO:0007669"/>
    <property type="project" value="UniProtKB-KW"/>
</dbReference>
<protein>
    <recommendedName>
        <fullName evidence="8">Abasic site processing protein</fullName>
        <ecNumber evidence="8">3.4.-.-</ecNumber>
    </recommendedName>
</protein>
<dbReference type="PANTHER" id="PTHR13604">
    <property type="entry name" value="DC12-RELATED"/>
    <property type="match status" value="1"/>
</dbReference>
<reference evidence="9 10" key="1">
    <citation type="submission" date="2019-03" db="EMBL/GenBank/DDBJ databases">
        <title>Draft Genome Sequence of Duganella callidus sp. nov., a Novel Duganella Species Isolated from Cultivated Soil.</title>
        <authorList>
            <person name="Raths R."/>
            <person name="Peta V."/>
            <person name="Bucking H."/>
        </authorList>
    </citation>
    <scope>NUCLEOTIDE SEQUENCE [LARGE SCALE GENOMIC DNA]</scope>
    <source>
        <strain evidence="9 10">DN04</strain>
    </source>
</reference>
<keyword evidence="3" id="KW-0227">DNA damage</keyword>
<dbReference type="EMBL" id="SPVG01000191">
    <property type="protein sequence ID" value="TFW18037.1"/>
    <property type="molecule type" value="Genomic_DNA"/>
</dbReference>
<dbReference type="GO" id="GO:0008233">
    <property type="term" value="F:peptidase activity"/>
    <property type="evidence" value="ECO:0007669"/>
    <property type="project" value="UniProtKB-KW"/>
</dbReference>
<dbReference type="SUPFAM" id="SSF143081">
    <property type="entry name" value="BB1717-like"/>
    <property type="match status" value="1"/>
</dbReference>
<organism evidence="9 10">
    <name type="scientific">Duganella callida</name>
    <dbReference type="NCBI Taxonomy" id="2561932"/>
    <lineage>
        <taxon>Bacteria</taxon>
        <taxon>Pseudomonadati</taxon>
        <taxon>Pseudomonadota</taxon>
        <taxon>Betaproteobacteria</taxon>
        <taxon>Burkholderiales</taxon>
        <taxon>Oxalobacteraceae</taxon>
        <taxon>Telluria group</taxon>
        <taxon>Duganella</taxon>
    </lineage>
</organism>
<evidence type="ECO:0000256" key="1">
    <source>
        <dbReference type="ARBA" id="ARBA00008136"/>
    </source>
</evidence>
<evidence type="ECO:0000256" key="7">
    <source>
        <dbReference type="ARBA" id="ARBA00023239"/>
    </source>
</evidence>
<keyword evidence="4 8" id="KW-0378">Hydrolase</keyword>
<dbReference type="EC" id="3.4.-.-" evidence="8"/>
<keyword evidence="5" id="KW-0190">Covalent protein-DNA linkage</keyword>
<name>A0A4Y9SDZ2_9BURK</name>
<evidence type="ECO:0000256" key="6">
    <source>
        <dbReference type="ARBA" id="ARBA00023125"/>
    </source>
</evidence>
<keyword evidence="10" id="KW-1185">Reference proteome</keyword>
<evidence type="ECO:0000313" key="10">
    <source>
        <dbReference type="Proteomes" id="UP000297729"/>
    </source>
</evidence>
<comment type="similarity">
    <text evidence="1 8">Belongs to the SOS response-associated peptidase family.</text>
</comment>
<dbReference type="Gene3D" id="3.90.1680.10">
    <property type="entry name" value="SOS response associated peptidase-like"/>
    <property type="match status" value="1"/>
</dbReference>
<evidence type="ECO:0000256" key="3">
    <source>
        <dbReference type="ARBA" id="ARBA00022763"/>
    </source>
</evidence>
<keyword evidence="7" id="KW-0456">Lyase</keyword>
<dbReference type="PANTHER" id="PTHR13604:SF0">
    <property type="entry name" value="ABASIC SITE PROCESSING PROTEIN HMCES"/>
    <property type="match status" value="1"/>
</dbReference>
<comment type="caution">
    <text evidence="9">The sequence shown here is derived from an EMBL/GenBank/DDBJ whole genome shotgun (WGS) entry which is preliminary data.</text>
</comment>
<gene>
    <name evidence="9" type="ORF">E4L98_19170</name>
</gene>
<accession>A0A4Y9SDZ2</accession>
<dbReference type="Proteomes" id="UP000297729">
    <property type="component" value="Unassembled WGS sequence"/>
</dbReference>
<evidence type="ECO:0000256" key="8">
    <source>
        <dbReference type="RuleBase" id="RU364100"/>
    </source>
</evidence>